<dbReference type="STRING" id="558173.CDOO_13025"/>
<dbReference type="eggNOG" id="ENOG5033S41">
    <property type="taxonomic scope" value="Bacteria"/>
</dbReference>
<keyword evidence="4" id="KW-1185">Reference proteome</keyword>
<dbReference type="RefSeq" id="WP_018022422.1">
    <property type="nucleotide sequence ID" value="NZ_AQUX01000007.1"/>
</dbReference>
<keyword evidence="2" id="KW-0732">Signal</keyword>
<evidence type="ECO:0000313" key="3">
    <source>
        <dbReference type="EMBL" id="AIT62079.1"/>
    </source>
</evidence>
<feature type="signal peptide" evidence="2">
    <location>
        <begin position="1"/>
        <end position="21"/>
    </location>
</feature>
<feature type="chain" id="PRO_5039318879" description="Secreted protein" evidence="2">
    <location>
        <begin position="22"/>
        <end position="420"/>
    </location>
</feature>
<evidence type="ECO:0000256" key="1">
    <source>
        <dbReference type="SAM" id="MobiDB-lite"/>
    </source>
</evidence>
<dbReference type="AlphaFoldDB" id="A0A097IIX6"/>
<reference evidence="3 4" key="1">
    <citation type="submission" date="2013-09" db="EMBL/GenBank/DDBJ databases">
        <title>Complete genome sequence of Corynebacterium doosanense CAU 212(T) (=DSM 45436(T)), isolated from activated sludge.</title>
        <authorList>
            <person name="Schaffert L."/>
            <person name="Albersmeier A."/>
            <person name="Kalinowski J."/>
            <person name="Ruckert C."/>
        </authorList>
    </citation>
    <scope>NUCLEOTIDE SEQUENCE [LARGE SCALE GENOMIC DNA]</scope>
    <source>
        <strain evidence="3 4">CAU 212</strain>
    </source>
</reference>
<gene>
    <name evidence="3" type="ORF">CDOO_13025</name>
</gene>
<dbReference type="EMBL" id="CP006764">
    <property type="protein sequence ID" value="AIT62079.1"/>
    <property type="molecule type" value="Genomic_DNA"/>
</dbReference>
<accession>A0A097IIX6</accession>
<sequence length="420" mass="44202">MSRISRSLTAAALTAMTLATAGVGIAGADTVEHSYPETPKLNPALPIVHTYHGSDHIKANILNPNPECNSAEDFRTTVYKVTDDFTPMGTISTTNTTSGTIPLTQNLSKTQTVSLSVKGGYSETTTANLGGTASAEGGSGTAGISHQIARNLGADFSYSLAWTAGQTIGPYQIPAGHTGEATYGFRVLNMSGQQQYCKPNGTWSTPTAWTSLAPMKNEVKVSVYDDPADAPRDKGGEENPNYNKVQPVRGQARPEVDPATANPALDLAPRLTTTVGKAEGFAGIVAVRVKNTGTERYDASKTPIRFRVEVGTVDGPQGVDRLITPGRFNGASVRDLGFDKASSTRVFEVTLSNSINAGDEVLLGNLQFGDGNTKAGRLVNDITVTQIGRANGDVSFDNDWNVNSATITQSDGGKALPGRF</sequence>
<evidence type="ECO:0008006" key="5">
    <source>
        <dbReference type="Google" id="ProtNLM"/>
    </source>
</evidence>
<organism evidence="3 4">
    <name type="scientific">Corynebacterium doosanense CAU 212 = DSM 45436</name>
    <dbReference type="NCBI Taxonomy" id="558173"/>
    <lineage>
        <taxon>Bacteria</taxon>
        <taxon>Bacillati</taxon>
        <taxon>Actinomycetota</taxon>
        <taxon>Actinomycetes</taxon>
        <taxon>Mycobacteriales</taxon>
        <taxon>Corynebacteriaceae</taxon>
        <taxon>Corynebacterium</taxon>
    </lineage>
</organism>
<name>A0A097IIX6_9CORY</name>
<dbReference type="Proteomes" id="UP000029914">
    <property type="component" value="Chromosome"/>
</dbReference>
<feature type="region of interest" description="Disordered" evidence="1">
    <location>
        <begin position="225"/>
        <end position="262"/>
    </location>
</feature>
<dbReference type="HOGENOM" id="CLU_047684_0_0_11"/>
<proteinExistence type="predicted"/>
<dbReference type="OrthoDB" id="5149880at2"/>
<evidence type="ECO:0000256" key="2">
    <source>
        <dbReference type="SAM" id="SignalP"/>
    </source>
</evidence>
<dbReference type="KEGG" id="cdo:CDOO_13025"/>
<evidence type="ECO:0000313" key="4">
    <source>
        <dbReference type="Proteomes" id="UP000029914"/>
    </source>
</evidence>
<protein>
    <recommendedName>
        <fullName evidence="5">Secreted protein</fullName>
    </recommendedName>
</protein>